<dbReference type="OrthoDB" id="1684102at2759"/>
<sequence>MEQESKSEMVRLQSAQDAPPINGDNGDYDPHNHRQLPRPTNNLETLVHLLKCSLGTGILAMPQAFARAGLVVGILATVIVGAIVTHCLHMLVGAQYNACKRVRSPLLSYPEAMKVALAAGPTSMGRLARPAAVAVDVFLVVYQLGICCVYIVFIADNIKKVIDPVYVMSIEIHMVIILVPLIVFNLIPSLKLLAPFSALANVLTLVGLGIIIYFLVTEKRTEETLDLWGSAATFPLFFGTVLFALTAVGVVVALENNMKTPKSFGGPCGVLNVGMSIIVLLLASSVIIMFAIAIFISYGLHCYVPVEVVWKGYMLPRLEASGSQRITLWEYALRIGLCLLTC</sequence>
<evidence type="ECO:0000259" key="7">
    <source>
        <dbReference type="Pfam" id="PF01490"/>
    </source>
</evidence>
<gene>
    <name evidence="8" type="ORF">DIATSA_LOCUS473</name>
</gene>
<dbReference type="InterPro" id="IPR013057">
    <property type="entry name" value="AA_transpt_TM"/>
</dbReference>
<organism evidence="8 9">
    <name type="scientific">Diatraea saccharalis</name>
    <name type="common">sugarcane borer</name>
    <dbReference type="NCBI Taxonomy" id="40085"/>
    <lineage>
        <taxon>Eukaryota</taxon>
        <taxon>Metazoa</taxon>
        <taxon>Ecdysozoa</taxon>
        <taxon>Arthropoda</taxon>
        <taxon>Hexapoda</taxon>
        <taxon>Insecta</taxon>
        <taxon>Pterygota</taxon>
        <taxon>Neoptera</taxon>
        <taxon>Endopterygota</taxon>
        <taxon>Lepidoptera</taxon>
        <taxon>Glossata</taxon>
        <taxon>Ditrysia</taxon>
        <taxon>Pyraloidea</taxon>
        <taxon>Crambidae</taxon>
        <taxon>Crambinae</taxon>
        <taxon>Diatraea</taxon>
    </lineage>
</organism>
<reference evidence="8" key="1">
    <citation type="submission" date="2021-12" db="EMBL/GenBank/DDBJ databases">
        <authorList>
            <person name="King R."/>
        </authorList>
    </citation>
    <scope>NUCLEOTIDE SEQUENCE</scope>
</reference>
<feature type="transmembrane region" description="Helical" evidence="6">
    <location>
        <begin position="228"/>
        <end position="254"/>
    </location>
</feature>
<feature type="transmembrane region" description="Helical" evidence="6">
    <location>
        <begin position="193"/>
        <end position="216"/>
    </location>
</feature>
<feature type="transmembrane region" description="Helical" evidence="6">
    <location>
        <begin position="131"/>
        <end position="153"/>
    </location>
</feature>
<dbReference type="EMBL" id="OU893332">
    <property type="protein sequence ID" value="CAG9782190.1"/>
    <property type="molecule type" value="Genomic_DNA"/>
</dbReference>
<keyword evidence="2 6" id="KW-0812">Transmembrane</keyword>
<dbReference type="AlphaFoldDB" id="A0A9N9QKW2"/>
<evidence type="ECO:0000256" key="5">
    <source>
        <dbReference type="SAM" id="MobiDB-lite"/>
    </source>
</evidence>
<keyword evidence="3 6" id="KW-1133">Transmembrane helix</keyword>
<feature type="transmembrane region" description="Helical" evidence="6">
    <location>
        <begin position="165"/>
        <end position="187"/>
    </location>
</feature>
<keyword evidence="9" id="KW-1185">Reference proteome</keyword>
<feature type="transmembrane region" description="Helical" evidence="6">
    <location>
        <begin position="274"/>
        <end position="296"/>
    </location>
</feature>
<dbReference type="Proteomes" id="UP001153714">
    <property type="component" value="Chromosome 1"/>
</dbReference>
<dbReference type="GO" id="GO:0005774">
    <property type="term" value="C:vacuolar membrane"/>
    <property type="evidence" value="ECO:0007669"/>
    <property type="project" value="TreeGrafter"/>
</dbReference>
<feature type="region of interest" description="Disordered" evidence="5">
    <location>
        <begin position="1"/>
        <end position="39"/>
    </location>
</feature>
<feature type="transmembrane region" description="Helical" evidence="6">
    <location>
        <begin position="68"/>
        <end position="92"/>
    </location>
</feature>
<dbReference type="PANTHER" id="PTHR22950">
    <property type="entry name" value="AMINO ACID TRANSPORTER"/>
    <property type="match status" value="1"/>
</dbReference>
<dbReference type="GO" id="GO:0015179">
    <property type="term" value="F:L-amino acid transmembrane transporter activity"/>
    <property type="evidence" value="ECO:0007669"/>
    <property type="project" value="TreeGrafter"/>
</dbReference>
<dbReference type="PANTHER" id="PTHR22950:SF340">
    <property type="entry name" value="AMINO ACID TRANSPORTER TRANSMEMBRANE DOMAIN-CONTAINING PROTEIN-RELATED"/>
    <property type="match status" value="1"/>
</dbReference>
<accession>A0A9N9QKW2</accession>
<name>A0A9N9QKW2_9NEOP</name>
<protein>
    <recommendedName>
        <fullName evidence="7">Amino acid transporter transmembrane domain-containing protein</fullName>
    </recommendedName>
</protein>
<feature type="domain" description="Amino acid transporter transmembrane" evidence="7">
    <location>
        <begin position="40"/>
        <end position="282"/>
    </location>
</feature>
<comment type="subcellular location">
    <subcellularLocation>
        <location evidence="1">Membrane</location>
        <topology evidence="1">Multi-pass membrane protein</topology>
    </subcellularLocation>
</comment>
<evidence type="ECO:0000256" key="1">
    <source>
        <dbReference type="ARBA" id="ARBA00004141"/>
    </source>
</evidence>
<proteinExistence type="predicted"/>
<evidence type="ECO:0000256" key="3">
    <source>
        <dbReference type="ARBA" id="ARBA00022989"/>
    </source>
</evidence>
<evidence type="ECO:0000313" key="8">
    <source>
        <dbReference type="EMBL" id="CAG9782190.1"/>
    </source>
</evidence>
<dbReference type="Pfam" id="PF01490">
    <property type="entry name" value="Aa_trans"/>
    <property type="match status" value="1"/>
</dbReference>
<evidence type="ECO:0000256" key="4">
    <source>
        <dbReference type="ARBA" id="ARBA00023136"/>
    </source>
</evidence>
<reference evidence="8" key="2">
    <citation type="submission" date="2022-10" db="EMBL/GenBank/DDBJ databases">
        <authorList>
            <consortium name="ENA_rothamsted_submissions"/>
            <consortium name="culmorum"/>
            <person name="King R."/>
        </authorList>
    </citation>
    <scope>NUCLEOTIDE SEQUENCE</scope>
</reference>
<evidence type="ECO:0000256" key="6">
    <source>
        <dbReference type="SAM" id="Phobius"/>
    </source>
</evidence>
<keyword evidence="4 6" id="KW-0472">Membrane</keyword>
<evidence type="ECO:0000313" key="9">
    <source>
        <dbReference type="Proteomes" id="UP001153714"/>
    </source>
</evidence>
<evidence type="ECO:0000256" key="2">
    <source>
        <dbReference type="ARBA" id="ARBA00022692"/>
    </source>
</evidence>